<dbReference type="EC" id="1.17.4.1" evidence="2"/>
<dbReference type="GO" id="GO:0000166">
    <property type="term" value="F:nucleotide binding"/>
    <property type="evidence" value="ECO:0007669"/>
    <property type="project" value="UniProtKB-KW"/>
</dbReference>
<keyword evidence="8" id="KW-1185">Reference proteome</keyword>
<evidence type="ECO:0000256" key="2">
    <source>
        <dbReference type="ARBA" id="ARBA00012274"/>
    </source>
</evidence>
<evidence type="ECO:0000256" key="5">
    <source>
        <dbReference type="ARBA" id="ARBA00047754"/>
    </source>
</evidence>
<dbReference type="InterPro" id="IPR024434">
    <property type="entry name" value="TSCPD_dom"/>
</dbReference>
<dbReference type="AlphaFoldDB" id="A0AB35U2Z0"/>
<keyword evidence="3" id="KW-0237">DNA synthesis</keyword>
<dbReference type="NCBIfam" id="TIGR03905">
    <property type="entry name" value="TIGR03905_4_Cys"/>
    <property type="match status" value="1"/>
</dbReference>
<dbReference type="Proteomes" id="UP001286174">
    <property type="component" value="Unassembled WGS sequence"/>
</dbReference>
<evidence type="ECO:0000256" key="1">
    <source>
        <dbReference type="ARBA" id="ARBA00007405"/>
    </source>
</evidence>
<dbReference type="GO" id="GO:0071897">
    <property type="term" value="P:DNA biosynthetic process"/>
    <property type="evidence" value="ECO:0007669"/>
    <property type="project" value="UniProtKB-KW"/>
</dbReference>
<evidence type="ECO:0000256" key="4">
    <source>
        <dbReference type="ARBA" id="ARBA00022741"/>
    </source>
</evidence>
<dbReference type="EMBL" id="JALBUR010000006">
    <property type="protein sequence ID" value="MDX8419185.1"/>
    <property type="molecule type" value="Genomic_DNA"/>
</dbReference>
<evidence type="ECO:0000313" key="7">
    <source>
        <dbReference type="EMBL" id="MDX8419185.1"/>
    </source>
</evidence>
<dbReference type="Pfam" id="PF12637">
    <property type="entry name" value="TSCPD"/>
    <property type="match status" value="1"/>
</dbReference>
<evidence type="ECO:0000259" key="6">
    <source>
        <dbReference type="Pfam" id="PF12637"/>
    </source>
</evidence>
<organism evidence="7 8">
    <name type="scientific">Grylomicrobium aquisgranensis</name>
    <dbReference type="NCBI Taxonomy" id="2926318"/>
    <lineage>
        <taxon>Bacteria</taxon>
        <taxon>Bacillati</taxon>
        <taxon>Bacillota</taxon>
        <taxon>Erysipelotrichia</taxon>
        <taxon>Erysipelotrichales</taxon>
        <taxon>Erysipelotrichaceae</taxon>
        <taxon>Grylomicrobium</taxon>
    </lineage>
</organism>
<dbReference type="InterPro" id="IPR023806">
    <property type="entry name" value="CHP03905"/>
</dbReference>
<accession>A0AB35U2Z0</accession>
<protein>
    <recommendedName>
        <fullName evidence="2">ribonucleoside-diphosphate reductase</fullName>
        <ecNumber evidence="2">1.17.4.1</ecNumber>
    </recommendedName>
</protein>
<name>A0AB35U2Z0_9FIRM</name>
<keyword evidence="4" id="KW-0547">Nucleotide-binding</keyword>
<evidence type="ECO:0000313" key="8">
    <source>
        <dbReference type="Proteomes" id="UP001286174"/>
    </source>
</evidence>
<comment type="catalytic activity">
    <reaction evidence="5">
        <text>a 2'-deoxyribonucleoside 5'-diphosphate + [thioredoxin]-disulfide + H2O = a ribonucleoside 5'-diphosphate + [thioredoxin]-dithiol</text>
        <dbReference type="Rhea" id="RHEA:23252"/>
        <dbReference type="Rhea" id="RHEA-COMP:10698"/>
        <dbReference type="Rhea" id="RHEA-COMP:10700"/>
        <dbReference type="ChEBI" id="CHEBI:15377"/>
        <dbReference type="ChEBI" id="CHEBI:29950"/>
        <dbReference type="ChEBI" id="CHEBI:50058"/>
        <dbReference type="ChEBI" id="CHEBI:57930"/>
        <dbReference type="ChEBI" id="CHEBI:73316"/>
        <dbReference type="EC" id="1.17.4.1"/>
    </reaction>
</comment>
<proteinExistence type="inferred from homology"/>
<sequence length="86" mass="9277">MKHFEYSPKGTCSVKMMFDIDENTDTVQNLEVIGGCNGNLKGIGALLKGMKVEDVISRLDGITCGIKPTSCPDQIAKALSAYEAQH</sequence>
<gene>
    <name evidence="7" type="ORF">MOZ60_03650</name>
</gene>
<dbReference type="GO" id="GO:0004748">
    <property type="term" value="F:ribonucleoside-diphosphate reductase activity, thioredoxin disulfide as acceptor"/>
    <property type="evidence" value="ECO:0007669"/>
    <property type="project" value="UniProtKB-EC"/>
</dbReference>
<evidence type="ECO:0000256" key="3">
    <source>
        <dbReference type="ARBA" id="ARBA00022634"/>
    </source>
</evidence>
<comment type="similarity">
    <text evidence="1">Belongs to the ribonucleoside diphosphate reductase class-2 family.</text>
</comment>
<feature type="domain" description="TSCPD" evidence="6">
    <location>
        <begin position="7"/>
        <end position="82"/>
    </location>
</feature>
<reference evidence="7 8" key="1">
    <citation type="submission" date="2022-03" db="EMBL/GenBank/DDBJ databases">
        <title>Novel taxa within the pig intestine.</title>
        <authorList>
            <person name="Wylensek D."/>
            <person name="Bishof K."/>
            <person name="Afrizal A."/>
            <person name="Clavel T."/>
        </authorList>
    </citation>
    <scope>NUCLEOTIDE SEQUENCE [LARGE SCALE GENOMIC DNA]</scope>
    <source>
        <strain evidence="7 8">CLA-KB-P133</strain>
    </source>
</reference>
<comment type="caution">
    <text evidence="7">The sequence shown here is derived from an EMBL/GenBank/DDBJ whole genome shotgun (WGS) entry which is preliminary data.</text>
</comment>
<dbReference type="RefSeq" id="WP_277634886.1">
    <property type="nucleotide sequence ID" value="NZ_JALBUR010000006.1"/>
</dbReference>